<feature type="transmembrane region" description="Helical" evidence="8">
    <location>
        <begin position="264"/>
        <end position="285"/>
    </location>
</feature>
<dbReference type="EMBL" id="DXIQ01000050">
    <property type="protein sequence ID" value="HIV38932.1"/>
    <property type="molecule type" value="Genomic_DNA"/>
</dbReference>
<evidence type="ECO:0000256" key="5">
    <source>
        <dbReference type="ARBA" id="ARBA00022692"/>
    </source>
</evidence>
<evidence type="ECO:0000256" key="2">
    <source>
        <dbReference type="ARBA" id="ARBA00007998"/>
    </source>
</evidence>
<comment type="similarity">
    <text evidence="2">Belongs to the amino acid-polyamine-organocation (APC) superfamily. Spore germination protein (SGP) (TC 2.A.3.9) family.</text>
</comment>
<evidence type="ECO:0000256" key="4">
    <source>
        <dbReference type="ARBA" id="ARBA00022544"/>
    </source>
</evidence>
<dbReference type="Pfam" id="PF25198">
    <property type="entry name" value="Spore_GerAC_N"/>
    <property type="match status" value="1"/>
</dbReference>
<evidence type="ECO:0000256" key="3">
    <source>
        <dbReference type="ARBA" id="ARBA00022448"/>
    </source>
</evidence>
<organism evidence="10 11">
    <name type="scientific">Candidatus Blautia stercorigallinarum</name>
    <dbReference type="NCBI Taxonomy" id="2838501"/>
    <lineage>
        <taxon>Bacteria</taxon>
        <taxon>Bacillati</taxon>
        <taxon>Bacillota</taxon>
        <taxon>Clostridia</taxon>
        <taxon>Lachnospirales</taxon>
        <taxon>Lachnospiraceae</taxon>
        <taxon>Blautia</taxon>
    </lineage>
</organism>
<sequence length="553" mass="61556">MYTDNARISHRQLFRQILTGLLGIYFLVVPVLPDMRGRQGVLCLLTGAGVYGFLCIYFIRIRYFFQDPQRYMGKIWGKFFILLYTSWLWFMGVCLLLMTARITGKYLIEGSPAWAVILLAAFAAYLGSHQGLERRGRMAEVSFPILLLILAGMLFLAAIQVRPEYLEEMGELTFSGWARGSWQVLCVFLPFAFLPAALGNVKRPAETGKVMWSALAVITGLLILTLILLQGSFGLGGYEHEEYPVVRLMSGIRLPGDFLERVDLFWVAALVFGILFGLGSVFFYSHELLARIRLDKTALPAGGAVVLGALACEKAGISPEFFIEITMEIYGPLLFLLLILAGLTGKRGKIIKTGLLTLALLGMSGCGISLEDRVFPMSMGVDYENGHYRIVYGIPQLSKVTGQDKEETQSGEEQALAYEGLTPQDALERFNENQENYLDMGHMKAIILGEHIMENRDALAGFLGFLEDNPAVAGNIYVFVTEDMEALMSLDGQGVDSVGDYLTGILENTMDKKEQKAVILQDLYGAWHREEEFPKLPEVTIVNKKPSIRQHSG</sequence>
<feature type="transmembrane region" description="Helical" evidence="8">
    <location>
        <begin position="180"/>
        <end position="198"/>
    </location>
</feature>
<dbReference type="Pfam" id="PF03845">
    <property type="entry name" value="Spore_permease"/>
    <property type="match status" value="1"/>
</dbReference>
<comment type="subcellular location">
    <subcellularLocation>
        <location evidence="1">Membrane</location>
        <topology evidence="1">Multi-pass membrane protein</topology>
    </subcellularLocation>
</comment>
<protein>
    <submittedName>
        <fullName evidence="10">Spore germination protein</fullName>
    </submittedName>
</protein>
<dbReference type="Proteomes" id="UP000886814">
    <property type="component" value="Unassembled WGS sequence"/>
</dbReference>
<dbReference type="AlphaFoldDB" id="A0A9D1PCV0"/>
<feature type="transmembrane region" description="Helical" evidence="8">
    <location>
        <begin position="79"/>
        <end position="100"/>
    </location>
</feature>
<keyword evidence="3" id="KW-0813">Transport</keyword>
<reference evidence="10" key="1">
    <citation type="journal article" date="2021" name="PeerJ">
        <title>Extensive microbial diversity within the chicken gut microbiome revealed by metagenomics and culture.</title>
        <authorList>
            <person name="Gilroy R."/>
            <person name="Ravi A."/>
            <person name="Getino M."/>
            <person name="Pursley I."/>
            <person name="Horton D.L."/>
            <person name="Alikhan N.F."/>
            <person name="Baker D."/>
            <person name="Gharbi K."/>
            <person name="Hall N."/>
            <person name="Watson M."/>
            <person name="Adriaenssens E.M."/>
            <person name="Foster-Nyarko E."/>
            <person name="Jarju S."/>
            <person name="Secka A."/>
            <person name="Antonio M."/>
            <person name="Oren A."/>
            <person name="Chaudhuri R.R."/>
            <person name="La Ragione R."/>
            <person name="Hildebrand F."/>
            <person name="Pallen M.J."/>
        </authorList>
    </citation>
    <scope>NUCLEOTIDE SEQUENCE</scope>
    <source>
        <strain evidence="10">CHK195-9823</strain>
    </source>
</reference>
<evidence type="ECO:0000256" key="1">
    <source>
        <dbReference type="ARBA" id="ARBA00004141"/>
    </source>
</evidence>
<feature type="domain" description="Spore germination protein N-terminal" evidence="9">
    <location>
        <begin position="370"/>
        <end position="540"/>
    </location>
</feature>
<keyword evidence="6 8" id="KW-1133">Transmembrane helix</keyword>
<dbReference type="GO" id="GO:0016020">
    <property type="term" value="C:membrane"/>
    <property type="evidence" value="ECO:0007669"/>
    <property type="project" value="UniProtKB-SubCell"/>
</dbReference>
<feature type="transmembrane region" description="Helical" evidence="8">
    <location>
        <begin position="138"/>
        <end position="160"/>
    </location>
</feature>
<evidence type="ECO:0000256" key="6">
    <source>
        <dbReference type="ARBA" id="ARBA00022989"/>
    </source>
</evidence>
<gene>
    <name evidence="10" type="ORF">H9747_08030</name>
</gene>
<feature type="transmembrane region" description="Helical" evidence="8">
    <location>
        <begin position="297"/>
        <end position="316"/>
    </location>
</feature>
<dbReference type="InterPro" id="IPR004761">
    <property type="entry name" value="Spore_GerAB"/>
</dbReference>
<evidence type="ECO:0000259" key="9">
    <source>
        <dbReference type="Pfam" id="PF25198"/>
    </source>
</evidence>
<dbReference type="PANTHER" id="PTHR34975">
    <property type="entry name" value="SPORE GERMINATION PROTEIN A2"/>
    <property type="match status" value="1"/>
</dbReference>
<dbReference type="InterPro" id="IPR057336">
    <property type="entry name" value="GerAC_N"/>
</dbReference>
<accession>A0A9D1PCV0</accession>
<evidence type="ECO:0000256" key="7">
    <source>
        <dbReference type="ARBA" id="ARBA00023136"/>
    </source>
</evidence>
<dbReference type="GO" id="GO:0009847">
    <property type="term" value="P:spore germination"/>
    <property type="evidence" value="ECO:0007669"/>
    <property type="project" value="InterPro"/>
</dbReference>
<keyword evidence="7 8" id="KW-0472">Membrane</keyword>
<comment type="caution">
    <text evidence="10">The sequence shown here is derived from an EMBL/GenBank/DDBJ whole genome shotgun (WGS) entry which is preliminary data.</text>
</comment>
<keyword evidence="5 8" id="KW-0812">Transmembrane</keyword>
<proteinExistence type="inferred from homology"/>
<feature type="transmembrane region" description="Helical" evidence="8">
    <location>
        <begin position="210"/>
        <end position="229"/>
    </location>
</feature>
<evidence type="ECO:0000313" key="11">
    <source>
        <dbReference type="Proteomes" id="UP000886814"/>
    </source>
</evidence>
<feature type="transmembrane region" description="Helical" evidence="8">
    <location>
        <begin position="106"/>
        <end position="126"/>
    </location>
</feature>
<name>A0A9D1PCV0_9FIRM</name>
<dbReference type="PANTHER" id="PTHR34975:SF2">
    <property type="entry name" value="SPORE GERMINATION PROTEIN A2"/>
    <property type="match status" value="1"/>
</dbReference>
<reference evidence="10" key="2">
    <citation type="submission" date="2021-04" db="EMBL/GenBank/DDBJ databases">
        <authorList>
            <person name="Gilroy R."/>
        </authorList>
    </citation>
    <scope>NUCLEOTIDE SEQUENCE</scope>
    <source>
        <strain evidence="10">CHK195-9823</strain>
    </source>
</reference>
<feature type="transmembrane region" description="Helical" evidence="8">
    <location>
        <begin position="322"/>
        <end position="343"/>
    </location>
</feature>
<evidence type="ECO:0000313" key="10">
    <source>
        <dbReference type="EMBL" id="HIV38932.1"/>
    </source>
</evidence>
<feature type="transmembrane region" description="Helical" evidence="8">
    <location>
        <begin position="39"/>
        <end position="59"/>
    </location>
</feature>
<keyword evidence="4" id="KW-0309">Germination</keyword>
<evidence type="ECO:0000256" key="8">
    <source>
        <dbReference type="SAM" id="Phobius"/>
    </source>
</evidence>
<feature type="transmembrane region" description="Helical" evidence="8">
    <location>
        <begin position="12"/>
        <end position="33"/>
    </location>
</feature>